<organism evidence="3 4">
    <name type="scientific">Emydomyces testavorans</name>
    <dbReference type="NCBI Taxonomy" id="2070801"/>
    <lineage>
        <taxon>Eukaryota</taxon>
        <taxon>Fungi</taxon>
        <taxon>Dikarya</taxon>
        <taxon>Ascomycota</taxon>
        <taxon>Pezizomycotina</taxon>
        <taxon>Eurotiomycetes</taxon>
        <taxon>Eurotiomycetidae</taxon>
        <taxon>Onygenales</taxon>
        <taxon>Nannizziopsiaceae</taxon>
        <taxon>Emydomyces</taxon>
    </lineage>
</organism>
<feature type="compositionally biased region" description="Basic and acidic residues" evidence="1">
    <location>
        <begin position="147"/>
        <end position="180"/>
    </location>
</feature>
<evidence type="ECO:0000313" key="4">
    <source>
        <dbReference type="Proteomes" id="UP001219355"/>
    </source>
</evidence>
<evidence type="ECO:0000313" key="3">
    <source>
        <dbReference type="EMBL" id="WEW56380.1"/>
    </source>
</evidence>
<dbReference type="EMBL" id="CP120627">
    <property type="protein sequence ID" value="WEW56380.1"/>
    <property type="molecule type" value="Genomic_DNA"/>
</dbReference>
<keyword evidence="4" id="KW-1185">Reference proteome</keyword>
<protein>
    <recommendedName>
        <fullName evidence="2">Myb-like DNA-binding domain-containing protein</fullName>
    </recommendedName>
</protein>
<evidence type="ECO:0000256" key="1">
    <source>
        <dbReference type="SAM" id="MobiDB-lite"/>
    </source>
</evidence>
<sequence>MADINSNQAENASTRISDEVFMMECFKHLQSPAVVDVAGVARGLGYSNPASVANRLGRLKKKFNVSIATVIKPNNDGGEDAAIGAGSVPTTPATPRKRAKATKAGTPNNEAKGDTPGKTPTKSGGRKRKAPATEASKAVASAAGEGSPEKKTKATEAKADGGFEAKEELFVKEEVKEADA</sequence>
<dbReference type="Proteomes" id="UP001219355">
    <property type="component" value="Chromosome 1"/>
</dbReference>
<proteinExistence type="predicted"/>
<name>A0AAF0IFW2_9EURO</name>
<dbReference type="Pfam" id="PF22980">
    <property type="entry name" value="Myb_DNA-bind_8"/>
    <property type="match status" value="1"/>
</dbReference>
<feature type="domain" description="Myb-like DNA-binding" evidence="2">
    <location>
        <begin position="18"/>
        <end position="64"/>
    </location>
</feature>
<dbReference type="InterPro" id="IPR054505">
    <property type="entry name" value="Myb_DNA-bind_8"/>
</dbReference>
<evidence type="ECO:0000259" key="2">
    <source>
        <dbReference type="Pfam" id="PF22980"/>
    </source>
</evidence>
<gene>
    <name evidence="3" type="ORF">PRK78_001823</name>
</gene>
<reference evidence="3" key="1">
    <citation type="submission" date="2023-03" db="EMBL/GenBank/DDBJ databases">
        <title>Emydomyces testavorans Genome Sequence.</title>
        <authorList>
            <person name="Hoyer L."/>
        </authorList>
    </citation>
    <scope>NUCLEOTIDE SEQUENCE</scope>
    <source>
        <strain evidence="3">16-2883</strain>
    </source>
</reference>
<dbReference type="AlphaFoldDB" id="A0AAF0IFW2"/>
<accession>A0AAF0IFW2</accession>
<feature type="compositionally biased region" description="Low complexity" evidence="1">
    <location>
        <begin position="132"/>
        <end position="146"/>
    </location>
</feature>
<feature type="region of interest" description="Disordered" evidence="1">
    <location>
        <begin position="72"/>
        <end position="180"/>
    </location>
</feature>